<accession>A0A7R9CSD7</accession>
<organism evidence="2">
    <name type="scientific">Timema poppense</name>
    <name type="common">Walking stick</name>
    <dbReference type="NCBI Taxonomy" id="170557"/>
    <lineage>
        <taxon>Eukaryota</taxon>
        <taxon>Metazoa</taxon>
        <taxon>Ecdysozoa</taxon>
        <taxon>Arthropoda</taxon>
        <taxon>Hexapoda</taxon>
        <taxon>Insecta</taxon>
        <taxon>Pterygota</taxon>
        <taxon>Neoptera</taxon>
        <taxon>Polyneoptera</taxon>
        <taxon>Phasmatodea</taxon>
        <taxon>Timematodea</taxon>
        <taxon>Timematoidea</taxon>
        <taxon>Timematidae</taxon>
        <taxon>Timema</taxon>
    </lineage>
</organism>
<dbReference type="PANTHER" id="PTHR10063:SF11">
    <property type="entry name" value="RHO GTPASE-ACTIVATING PROTEIN CG5521-RELATED"/>
    <property type="match status" value="1"/>
</dbReference>
<dbReference type="PANTHER" id="PTHR10063">
    <property type="entry name" value="TUBERIN"/>
    <property type="match status" value="1"/>
</dbReference>
<reference evidence="2" key="1">
    <citation type="submission" date="2020-11" db="EMBL/GenBank/DDBJ databases">
        <authorList>
            <person name="Tran Van P."/>
        </authorList>
    </citation>
    <scope>NUCLEOTIDE SEQUENCE</scope>
</reference>
<protein>
    <submittedName>
        <fullName evidence="2">Uncharacterized protein</fullName>
    </submittedName>
</protein>
<dbReference type="GO" id="GO:0005634">
    <property type="term" value="C:nucleus"/>
    <property type="evidence" value="ECO:0007669"/>
    <property type="project" value="InterPro"/>
</dbReference>
<dbReference type="AlphaFoldDB" id="A0A7R9CSD7"/>
<dbReference type="GO" id="GO:0005737">
    <property type="term" value="C:cytoplasm"/>
    <property type="evidence" value="ECO:0007669"/>
    <property type="project" value="TreeGrafter"/>
</dbReference>
<proteinExistence type="predicted"/>
<feature type="compositionally biased region" description="Polar residues" evidence="1">
    <location>
        <begin position="113"/>
        <end position="125"/>
    </location>
</feature>
<feature type="region of interest" description="Disordered" evidence="1">
    <location>
        <begin position="1"/>
        <end position="57"/>
    </location>
</feature>
<dbReference type="EMBL" id="OD001368">
    <property type="protein sequence ID" value="CAD7401645.1"/>
    <property type="molecule type" value="Genomic_DNA"/>
</dbReference>
<feature type="region of interest" description="Disordered" evidence="1">
    <location>
        <begin position="85"/>
        <end position="159"/>
    </location>
</feature>
<dbReference type="InterPro" id="IPR027107">
    <property type="entry name" value="Tuberin/Ral-act_asu"/>
</dbReference>
<sequence>MGSFRLSSSPRKRRDSSGESCLRTHIPRSASESNLACGSKPATPRRKGTPLSSRHRIHSNAITTIPVLPISVEQEVARLLASPDLVPSTTPTRLVRKSRSMDSLRGARAGTPLQYSESEGPTRSPSPAPSSGVESNSIKDSPMQIDVISGDGTSLDLPDGTSLERRSVMAGGCARGWLPDVAVVLWRRMLGALGDVNQLTDPVLHHQVFEYLIELCDTLMKIRLNQGVSSDNQMTPPPPDLIPPLNIVAPWCFKALTLPGQYHRGKLCAYRLLCQMTVIPQDIPLPRDHITQFYKVLHQGLVGTDQLI</sequence>
<feature type="compositionally biased region" description="Basic residues" evidence="1">
    <location>
        <begin position="43"/>
        <end position="57"/>
    </location>
</feature>
<gene>
    <name evidence="2" type="ORF">TPSB3V08_LOCUS3195</name>
</gene>
<name>A0A7R9CSD7_TIMPO</name>
<evidence type="ECO:0000256" key="1">
    <source>
        <dbReference type="SAM" id="MobiDB-lite"/>
    </source>
</evidence>
<evidence type="ECO:0000313" key="2">
    <source>
        <dbReference type="EMBL" id="CAD7401645.1"/>
    </source>
</evidence>
<dbReference type="GO" id="GO:0005096">
    <property type="term" value="F:GTPase activator activity"/>
    <property type="evidence" value="ECO:0007669"/>
    <property type="project" value="InterPro"/>
</dbReference>